<reference evidence="2 3" key="1">
    <citation type="submission" date="2019-11" db="EMBL/GenBank/DDBJ databases">
        <title>Whole genome sequence of Oryza granulata.</title>
        <authorList>
            <person name="Li W."/>
        </authorList>
    </citation>
    <scope>NUCLEOTIDE SEQUENCE [LARGE SCALE GENOMIC DNA]</scope>
    <source>
        <strain evidence="3">cv. Menghai</strain>
        <tissue evidence="2">Leaf</tissue>
    </source>
</reference>
<evidence type="ECO:0000259" key="1">
    <source>
        <dbReference type="Pfam" id="PF07727"/>
    </source>
</evidence>
<dbReference type="Pfam" id="PF07727">
    <property type="entry name" value="RVT_2"/>
    <property type="match status" value="1"/>
</dbReference>
<feature type="domain" description="Reverse transcriptase Ty1/copia-type" evidence="1">
    <location>
        <begin position="17"/>
        <end position="163"/>
    </location>
</feature>
<evidence type="ECO:0000313" key="2">
    <source>
        <dbReference type="EMBL" id="KAF0929017.1"/>
    </source>
</evidence>
<dbReference type="AlphaFoldDB" id="A0A6G1EWL2"/>
<organism evidence="2 3">
    <name type="scientific">Oryza meyeriana var. granulata</name>
    <dbReference type="NCBI Taxonomy" id="110450"/>
    <lineage>
        <taxon>Eukaryota</taxon>
        <taxon>Viridiplantae</taxon>
        <taxon>Streptophyta</taxon>
        <taxon>Embryophyta</taxon>
        <taxon>Tracheophyta</taxon>
        <taxon>Spermatophyta</taxon>
        <taxon>Magnoliopsida</taxon>
        <taxon>Liliopsida</taxon>
        <taxon>Poales</taxon>
        <taxon>Poaceae</taxon>
        <taxon>BOP clade</taxon>
        <taxon>Oryzoideae</taxon>
        <taxon>Oryzeae</taxon>
        <taxon>Oryzinae</taxon>
        <taxon>Oryza</taxon>
        <taxon>Oryza meyeriana</taxon>
    </lineage>
</organism>
<proteinExistence type="predicted"/>
<evidence type="ECO:0000313" key="3">
    <source>
        <dbReference type="Proteomes" id="UP000479710"/>
    </source>
</evidence>
<comment type="caution">
    <text evidence="2">The sequence shown here is derived from an EMBL/GenBank/DDBJ whole genome shotgun (WGS) entry which is preliminary data.</text>
</comment>
<accession>A0A6G1EWL2</accession>
<name>A0A6G1EWL2_9ORYZ</name>
<protein>
    <recommendedName>
        <fullName evidence="1">Reverse transcriptase Ty1/copia-type domain-containing protein</fullName>
    </recommendedName>
</protein>
<dbReference type="InterPro" id="IPR013103">
    <property type="entry name" value="RVT_2"/>
</dbReference>
<dbReference type="OrthoDB" id="1930494at2759"/>
<gene>
    <name evidence="2" type="ORF">E2562_011101</name>
</gene>
<dbReference type="InterPro" id="IPR043502">
    <property type="entry name" value="DNA/RNA_pol_sf"/>
</dbReference>
<dbReference type="SUPFAM" id="SSF56672">
    <property type="entry name" value="DNA/RNA polymerases"/>
    <property type="match status" value="1"/>
</dbReference>
<sequence length="191" mass="21222">MPAHTPVTAATPATAENKTWVLIDLPPGHRPIGLKWVFKLKRDEQGAVVKHKARIVAKGYIQRQGIDYDEVFAPVARMESVRMLLAVTAQRGWLVHHMDVKSAFLNGELKEEVYVRQPPGFVAAGHEGKVLRLKKALYGLRQAPRAWNAKLDNSLRELGFTSYKDGHHGHQVSVADSWPGHPGPLPGLMGY</sequence>
<keyword evidence="3" id="KW-1185">Reference proteome</keyword>
<dbReference type="EMBL" id="SPHZ02000002">
    <property type="protein sequence ID" value="KAF0929017.1"/>
    <property type="molecule type" value="Genomic_DNA"/>
</dbReference>
<dbReference type="Proteomes" id="UP000479710">
    <property type="component" value="Unassembled WGS sequence"/>
</dbReference>